<reference evidence="4 5" key="1">
    <citation type="submission" date="2023-07" db="EMBL/GenBank/DDBJ databases">
        <title>Sorghum-associated microbial communities from plants grown in Nebraska, USA.</title>
        <authorList>
            <person name="Schachtman D."/>
        </authorList>
    </citation>
    <scope>NUCLEOTIDE SEQUENCE [LARGE SCALE GENOMIC DNA]</scope>
    <source>
        <strain evidence="4 5">CC482</strain>
    </source>
</reference>
<name>A0ABT9U1D1_PAEHA</name>
<dbReference type="InterPro" id="IPR039424">
    <property type="entry name" value="SBP_5"/>
</dbReference>
<organism evidence="4 5">
    <name type="scientific">Paenibacillus harenae</name>
    <dbReference type="NCBI Taxonomy" id="306543"/>
    <lineage>
        <taxon>Bacteria</taxon>
        <taxon>Bacillati</taxon>
        <taxon>Bacillota</taxon>
        <taxon>Bacilli</taxon>
        <taxon>Bacillales</taxon>
        <taxon>Paenibacillaceae</taxon>
        <taxon>Paenibacillus</taxon>
    </lineage>
</organism>
<dbReference type="SUPFAM" id="SSF53850">
    <property type="entry name" value="Periplasmic binding protein-like II"/>
    <property type="match status" value="1"/>
</dbReference>
<dbReference type="PANTHER" id="PTHR30290">
    <property type="entry name" value="PERIPLASMIC BINDING COMPONENT OF ABC TRANSPORTER"/>
    <property type="match status" value="1"/>
</dbReference>
<dbReference type="Gene3D" id="3.40.190.10">
    <property type="entry name" value="Periplasmic binding protein-like II"/>
    <property type="match status" value="1"/>
</dbReference>
<dbReference type="Gene3D" id="3.10.105.10">
    <property type="entry name" value="Dipeptide-binding Protein, Domain 3"/>
    <property type="match status" value="1"/>
</dbReference>
<dbReference type="InterPro" id="IPR000914">
    <property type="entry name" value="SBP_5_dom"/>
</dbReference>
<dbReference type="EMBL" id="JAUSSU010000005">
    <property type="protein sequence ID" value="MDQ0113358.1"/>
    <property type="molecule type" value="Genomic_DNA"/>
</dbReference>
<evidence type="ECO:0000259" key="2">
    <source>
        <dbReference type="Pfam" id="PF00496"/>
    </source>
</evidence>
<evidence type="ECO:0000256" key="1">
    <source>
        <dbReference type="ARBA" id="ARBA00023125"/>
    </source>
</evidence>
<evidence type="ECO:0000313" key="5">
    <source>
        <dbReference type="Proteomes" id="UP001229346"/>
    </source>
</evidence>
<dbReference type="CDD" id="cd08507">
    <property type="entry name" value="PBP2_SgrR_like"/>
    <property type="match status" value="1"/>
</dbReference>
<dbReference type="InterPro" id="IPR036390">
    <property type="entry name" value="WH_DNA-bd_sf"/>
</dbReference>
<comment type="caution">
    <text evidence="4">The sequence shown here is derived from an EMBL/GenBank/DDBJ whole genome shotgun (WGS) entry which is preliminary data.</text>
</comment>
<sequence>MQIQTIERYLILYDRFADIRLAGSPMEVTMEELSDALFCSKRNTRLILQRLEEEGLIDWLPGRGRGHRSRMVFHKDKKECLLALACNRAESGDYKTAFELLGTYGDGTDAKEKFLAWLDGHFGYRQEERGDGSDPCDTLVYPIVQQVVSIDPADVNYSFDSHLLRQLFDRLLQFDERSGKIVAGLAYHWTSSSDAMEWTFFLRKGVLFHDGRELSANDVVYSFERLLGDTKNRWLMRGVSEITALSRLVVRIRLHKPNRILDRFMCTAAASIIPAELAGQQEETFWHRPVGTGPFRLVSSTSHRIRLEAFSGYYQSRPHLDRVDLVVVPEDFRSDAADAPDVIHTNKAGWPSNNGASGEDWQSIEQLCGGCTMLSWNFNRKGAHQSEAFRQAVRMILNPIDLIEELGGDRVFPAFGFRREASQRHIAQPFSTENVRAALRHAGCDGSPMRIAVHEKYETDARWIADRLQQWGIRAEVIISGTCLDRVVEADCTMFGIVLAEDEVCEIEAYEHGSCVMQSYMDADRLGWISERIDDALAAESEELRRGVLQQIEGRLRDEASVLFLTHRKHNTYLHPSVRGVSKLNSLGWVDFKDVWLEQLRLQ</sequence>
<dbReference type="Pfam" id="PF00496">
    <property type="entry name" value="SBP_bac_5"/>
    <property type="match status" value="1"/>
</dbReference>
<dbReference type="InterPro" id="IPR025370">
    <property type="entry name" value="SgrR_HTH_N"/>
</dbReference>
<dbReference type="PANTHER" id="PTHR30290:SF72">
    <property type="entry name" value="HTH-TYPE TRANSCRIPTIONAL REGULATOR SGRR"/>
    <property type="match status" value="1"/>
</dbReference>
<protein>
    <submittedName>
        <fullName evidence="4">MarR-like DNA-binding transcriptional regulator SgrR of sgrS sRNA</fullName>
    </submittedName>
</protein>
<gene>
    <name evidence="4" type="ORF">J2T15_002799</name>
</gene>
<accession>A0ABT9U1D1</accession>
<dbReference type="SUPFAM" id="SSF46785">
    <property type="entry name" value="Winged helix' DNA-binding domain"/>
    <property type="match status" value="1"/>
</dbReference>
<dbReference type="Proteomes" id="UP001229346">
    <property type="component" value="Unassembled WGS sequence"/>
</dbReference>
<feature type="domain" description="Transcriptional regulator SgrR N-terminal HTH" evidence="3">
    <location>
        <begin position="9"/>
        <end position="103"/>
    </location>
</feature>
<evidence type="ECO:0000259" key="3">
    <source>
        <dbReference type="Pfam" id="PF12793"/>
    </source>
</evidence>
<dbReference type="RefSeq" id="WP_307204549.1">
    <property type="nucleotide sequence ID" value="NZ_JAUSSU010000005.1"/>
</dbReference>
<feature type="domain" description="Solute-binding protein family 5" evidence="2">
    <location>
        <begin position="180"/>
        <end position="421"/>
    </location>
</feature>
<dbReference type="Pfam" id="PF12793">
    <property type="entry name" value="SgrR_N"/>
    <property type="match status" value="1"/>
</dbReference>
<evidence type="ECO:0000313" key="4">
    <source>
        <dbReference type="EMBL" id="MDQ0113358.1"/>
    </source>
</evidence>
<proteinExistence type="predicted"/>
<keyword evidence="5" id="KW-1185">Reference proteome</keyword>
<keyword evidence="1" id="KW-0238">DNA-binding</keyword>